<evidence type="ECO:0000256" key="2">
    <source>
        <dbReference type="ARBA" id="ARBA00023002"/>
    </source>
</evidence>
<keyword evidence="2" id="KW-0560">Oxidoreductase</keyword>
<dbReference type="GO" id="GO:0016491">
    <property type="term" value="F:oxidoreductase activity"/>
    <property type="evidence" value="ECO:0007669"/>
    <property type="project" value="UniProtKB-KW"/>
</dbReference>
<evidence type="ECO:0000313" key="3">
    <source>
        <dbReference type="EMBL" id="CAA9441362.1"/>
    </source>
</evidence>
<dbReference type="Pfam" id="PF00866">
    <property type="entry name" value="Ring_hydroxyl_B"/>
    <property type="match status" value="1"/>
</dbReference>
<gene>
    <name evidence="3" type="ORF">AVDCRST_MAG03-4003</name>
</gene>
<organism evidence="3">
    <name type="scientific">uncultured Rubrobacteraceae bacterium</name>
    <dbReference type="NCBI Taxonomy" id="349277"/>
    <lineage>
        <taxon>Bacteria</taxon>
        <taxon>Bacillati</taxon>
        <taxon>Actinomycetota</taxon>
        <taxon>Rubrobacteria</taxon>
        <taxon>Rubrobacterales</taxon>
        <taxon>Rubrobacteraceae</taxon>
        <taxon>environmental samples</taxon>
    </lineage>
</organism>
<reference evidence="3" key="1">
    <citation type="submission" date="2020-02" db="EMBL/GenBank/DDBJ databases">
        <authorList>
            <person name="Meier V. D."/>
        </authorList>
    </citation>
    <scope>NUCLEOTIDE SEQUENCE</scope>
    <source>
        <strain evidence="3">AVDCRST_MAG03</strain>
    </source>
</reference>
<dbReference type="AlphaFoldDB" id="A0A6J4QF51"/>
<dbReference type="InterPro" id="IPR032710">
    <property type="entry name" value="NTF2-like_dom_sf"/>
</dbReference>
<accession>A0A6J4QF51</accession>
<proteinExistence type="inferred from homology"/>
<evidence type="ECO:0000256" key="1">
    <source>
        <dbReference type="ARBA" id="ARBA00009570"/>
    </source>
</evidence>
<dbReference type="EMBL" id="CADCUT010000237">
    <property type="protein sequence ID" value="CAA9441362.1"/>
    <property type="molecule type" value="Genomic_DNA"/>
</dbReference>
<sequence length="161" mass="18140">MTIRAATRKDLDTAVRELIYRSCLRLDEGDFPGWLELCAPDLRYTITAYSPEIRQEMTWLDHDRDGMEGLFKMLPKHNSDHSPLTRHASVYLVEVDEERGEAAAVTSVVVYRTALDGGATDLFAVGKYFDNINLEGETPLLAGRNVRLDTRELGIGSHFPL</sequence>
<protein>
    <submittedName>
        <fullName evidence="3">Uncharacterized protein</fullName>
    </submittedName>
</protein>
<dbReference type="Gene3D" id="3.10.450.50">
    <property type="match status" value="1"/>
</dbReference>
<name>A0A6J4QF51_9ACTN</name>
<comment type="similarity">
    <text evidence="1">Belongs to the bacterial ring-hydroxylating dioxygenase beta subunit family.</text>
</comment>
<dbReference type="SUPFAM" id="SSF54427">
    <property type="entry name" value="NTF2-like"/>
    <property type="match status" value="1"/>
</dbReference>
<dbReference type="InterPro" id="IPR000391">
    <property type="entry name" value="Rng_hydr_dOase-bsu"/>
</dbReference>